<name>A0A497XVD7_9SPHI</name>
<reference evidence="15 17" key="2">
    <citation type="submission" date="2019-03" db="EMBL/GenBank/DDBJ databases">
        <authorList>
            <person name="He R.-H."/>
        </authorList>
    </citation>
    <scope>NUCLEOTIDE SEQUENCE [LARGE SCALE GENOMIC DNA]</scope>
    <source>
        <strain evidence="15 17">DSM 19624</strain>
    </source>
</reference>
<sequence length="414" mass="46635">MSKNLKIGLFGFGVVGQGLLDIIQSQNLNLEIIKIAIKDPRKKRSLNKDLFTTDRNEILNNTEINTIVELINDADAAYEIVTNALKNGKNVVSANKKMIATHLKELVDLQQEYGTSLLYEGAVCGSIPIIRNLEEYYDNELFHALSGIFNGSSNYILSKIFNEGQSYDSALKEAQDLGFAETDPILDVGGYDPKYKLAIATVHAYGLFVNPDAILNIGIQNLSDYDIKYAREKNFKIKLVPTARKVNTKDIVTYVLPKLVAKDDFLYNVENEYNAVAVQAAFADKQFFYGKGAGGHPTGAAVLSDIAALRYDYRYEYKKYHSENGVKHTEEILLEVYLRYADEYLITLLEFDNISERYAASSYKYVVGTVKLESLIKNRDLLLDESVFVAYTGRQIYKQEQLSENVFAEELASL</sequence>
<dbReference type="InterPro" id="IPR019811">
    <property type="entry name" value="HDH_CS"/>
</dbReference>
<feature type="domain" description="Homoserine dehydrogenase catalytic" evidence="12">
    <location>
        <begin position="128"/>
        <end position="306"/>
    </location>
</feature>
<evidence type="ECO:0000313" key="14">
    <source>
        <dbReference type="EMBL" id="RLJ72573.1"/>
    </source>
</evidence>
<gene>
    <name evidence="14" type="ORF">BCL90_4200</name>
    <name evidence="15" type="ORF">E3V97_24090</name>
</gene>
<dbReference type="Proteomes" id="UP000273898">
    <property type="component" value="Unassembled WGS sequence"/>
</dbReference>
<dbReference type="Proteomes" id="UP000297429">
    <property type="component" value="Unassembled WGS sequence"/>
</dbReference>
<evidence type="ECO:0000256" key="10">
    <source>
        <dbReference type="RuleBase" id="RU000579"/>
    </source>
</evidence>
<evidence type="ECO:0000256" key="1">
    <source>
        <dbReference type="ARBA" id="ARBA00005056"/>
    </source>
</evidence>
<comment type="pathway">
    <text evidence="1 10">Amino-acid biosynthesis; L-threonine biosynthesis; L-threonine from L-aspartate: step 3/5.</text>
</comment>
<keyword evidence="7 10" id="KW-0791">Threonine biosynthesis</keyword>
<evidence type="ECO:0000256" key="6">
    <source>
        <dbReference type="ARBA" id="ARBA00022605"/>
    </source>
</evidence>
<dbReference type="SUPFAM" id="SSF55347">
    <property type="entry name" value="Glyceraldehyde-3-phosphate dehydrogenase-like, C-terminal domain"/>
    <property type="match status" value="1"/>
</dbReference>
<dbReference type="RefSeq" id="WP_121286487.1">
    <property type="nucleotide sequence ID" value="NZ_RCCK01000014.1"/>
</dbReference>
<feature type="domain" description="Aspartate/homoserine dehydrogenase NAD-binding" evidence="13">
    <location>
        <begin position="11"/>
        <end position="120"/>
    </location>
</feature>
<dbReference type="SUPFAM" id="SSF51735">
    <property type="entry name" value="NAD(P)-binding Rossmann-fold domains"/>
    <property type="match status" value="1"/>
</dbReference>
<evidence type="ECO:0000313" key="17">
    <source>
        <dbReference type="Proteomes" id="UP000297429"/>
    </source>
</evidence>
<evidence type="ECO:0000259" key="12">
    <source>
        <dbReference type="Pfam" id="PF00742"/>
    </source>
</evidence>
<evidence type="ECO:0000313" key="16">
    <source>
        <dbReference type="Proteomes" id="UP000273898"/>
    </source>
</evidence>
<evidence type="ECO:0000256" key="4">
    <source>
        <dbReference type="ARBA" id="ARBA00013213"/>
    </source>
</evidence>
<dbReference type="NCBIfam" id="NF004976">
    <property type="entry name" value="PRK06349.1"/>
    <property type="match status" value="1"/>
</dbReference>
<comment type="caution">
    <text evidence="14">The sequence shown here is derived from an EMBL/GenBank/DDBJ whole genome shotgun (WGS) entry which is preliminary data.</text>
</comment>
<dbReference type="PROSITE" id="PS01042">
    <property type="entry name" value="HOMOSER_DHGENASE"/>
    <property type="match status" value="1"/>
</dbReference>
<dbReference type="EMBL" id="SOPX01000007">
    <property type="protein sequence ID" value="TFB28109.1"/>
    <property type="molecule type" value="Genomic_DNA"/>
</dbReference>
<dbReference type="UniPathway" id="UPA00050">
    <property type="reaction ID" value="UER00063"/>
</dbReference>
<dbReference type="InterPro" id="IPR005106">
    <property type="entry name" value="Asp/hSer_DH_NAD-bd"/>
</dbReference>
<evidence type="ECO:0000256" key="3">
    <source>
        <dbReference type="ARBA" id="ARBA00006753"/>
    </source>
</evidence>
<dbReference type="EC" id="1.1.1.3" evidence="4 10"/>
<comment type="similarity">
    <text evidence="3 11">Belongs to the homoserine dehydrogenase family.</text>
</comment>
<keyword evidence="6 10" id="KW-0028">Amino-acid biosynthesis</keyword>
<dbReference type="EMBL" id="RCCK01000014">
    <property type="protein sequence ID" value="RLJ72573.1"/>
    <property type="molecule type" value="Genomic_DNA"/>
</dbReference>
<keyword evidence="9 10" id="KW-0486">Methionine biosynthesis</keyword>
<evidence type="ECO:0000259" key="13">
    <source>
        <dbReference type="Pfam" id="PF03447"/>
    </source>
</evidence>
<evidence type="ECO:0000256" key="7">
    <source>
        <dbReference type="ARBA" id="ARBA00022697"/>
    </source>
</evidence>
<dbReference type="Gene3D" id="3.40.50.720">
    <property type="entry name" value="NAD(P)-binding Rossmann-like Domain"/>
    <property type="match status" value="1"/>
</dbReference>
<reference evidence="14 16" key="1">
    <citation type="submission" date="2018-10" db="EMBL/GenBank/DDBJ databases">
        <title>Genomic Encyclopedia of Archaeal and Bacterial Type Strains, Phase II (KMG-II): from individual species to whole genera.</title>
        <authorList>
            <person name="Goeker M."/>
        </authorList>
    </citation>
    <scope>NUCLEOTIDE SEQUENCE [LARGE SCALE GENOMIC DNA]</scope>
    <source>
        <strain evidence="14 16">DSM 19624</strain>
    </source>
</reference>
<dbReference type="Pfam" id="PF03447">
    <property type="entry name" value="NAD_binding_3"/>
    <property type="match status" value="1"/>
</dbReference>
<keyword evidence="8 10" id="KW-0560">Oxidoreductase</keyword>
<keyword evidence="10" id="KW-0521">NADP</keyword>
<proteinExistence type="inferred from homology"/>
<dbReference type="GO" id="GO:0004412">
    <property type="term" value="F:homoserine dehydrogenase activity"/>
    <property type="evidence" value="ECO:0007669"/>
    <property type="project" value="UniProtKB-EC"/>
</dbReference>
<evidence type="ECO:0000256" key="8">
    <source>
        <dbReference type="ARBA" id="ARBA00023002"/>
    </source>
</evidence>
<dbReference type="UniPathway" id="UPA00051">
    <property type="reaction ID" value="UER00465"/>
</dbReference>
<dbReference type="InterPro" id="IPR036291">
    <property type="entry name" value="NAD(P)-bd_dom_sf"/>
</dbReference>
<dbReference type="FunFam" id="3.30.360.10:FF:000005">
    <property type="entry name" value="Homoserine dehydrogenase"/>
    <property type="match status" value="1"/>
</dbReference>
<dbReference type="InterPro" id="IPR001342">
    <property type="entry name" value="HDH_cat"/>
</dbReference>
<evidence type="ECO:0000256" key="9">
    <source>
        <dbReference type="ARBA" id="ARBA00023167"/>
    </source>
</evidence>
<dbReference type="GO" id="GO:0009088">
    <property type="term" value="P:threonine biosynthetic process"/>
    <property type="evidence" value="ECO:0007669"/>
    <property type="project" value="UniProtKB-UniPathway"/>
</dbReference>
<dbReference type="OrthoDB" id="9808167at2"/>
<evidence type="ECO:0000313" key="15">
    <source>
        <dbReference type="EMBL" id="TFB28109.1"/>
    </source>
</evidence>
<comment type="catalytic activity">
    <reaction evidence="10">
        <text>L-homoserine + NADP(+) = L-aspartate 4-semialdehyde + NADPH + H(+)</text>
        <dbReference type="Rhea" id="RHEA:15761"/>
        <dbReference type="ChEBI" id="CHEBI:15378"/>
        <dbReference type="ChEBI" id="CHEBI:57476"/>
        <dbReference type="ChEBI" id="CHEBI:57783"/>
        <dbReference type="ChEBI" id="CHEBI:58349"/>
        <dbReference type="ChEBI" id="CHEBI:537519"/>
        <dbReference type="EC" id="1.1.1.3"/>
    </reaction>
</comment>
<dbReference type="PANTHER" id="PTHR43331:SF1">
    <property type="entry name" value="HOMOSERINE DEHYDROGENASE"/>
    <property type="match status" value="1"/>
</dbReference>
<dbReference type="PANTHER" id="PTHR43331">
    <property type="entry name" value="HOMOSERINE DEHYDROGENASE"/>
    <property type="match status" value="1"/>
</dbReference>
<dbReference type="Gene3D" id="3.30.360.10">
    <property type="entry name" value="Dihydrodipicolinate Reductase, domain 2"/>
    <property type="match status" value="1"/>
</dbReference>
<keyword evidence="17" id="KW-1185">Reference proteome</keyword>
<accession>A0A497XVD7</accession>
<organism evidence="14 16">
    <name type="scientific">Pedobacter alluvionis</name>
    <dbReference type="NCBI Taxonomy" id="475253"/>
    <lineage>
        <taxon>Bacteria</taxon>
        <taxon>Pseudomonadati</taxon>
        <taxon>Bacteroidota</taxon>
        <taxon>Sphingobacteriia</taxon>
        <taxon>Sphingobacteriales</taxon>
        <taxon>Sphingobacteriaceae</taxon>
        <taxon>Pedobacter</taxon>
    </lineage>
</organism>
<dbReference type="Pfam" id="PF00742">
    <property type="entry name" value="Homoserine_dh"/>
    <property type="match status" value="1"/>
</dbReference>
<evidence type="ECO:0000256" key="11">
    <source>
        <dbReference type="RuleBase" id="RU004171"/>
    </source>
</evidence>
<comment type="pathway">
    <text evidence="2 10">Amino-acid biosynthesis; L-methionine biosynthesis via de novo pathway; L-homoserine from L-aspartate: step 3/3.</text>
</comment>
<protein>
    <recommendedName>
        <fullName evidence="5 10">Homoserine dehydrogenase</fullName>
        <ecNumber evidence="4 10">1.1.1.3</ecNumber>
    </recommendedName>
</protein>
<dbReference type="GO" id="GO:0050661">
    <property type="term" value="F:NADP binding"/>
    <property type="evidence" value="ECO:0007669"/>
    <property type="project" value="InterPro"/>
</dbReference>
<dbReference type="GO" id="GO:0009086">
    <property type="term" value="P:methionine biosynthetic process"/>
    <property type="evidence" value="ECO:0007669"/>
    <property type="project" value="UniProtKB-KW"/>
</dbReference>
<dbReference type="AlphaFoldDB" id="A0A497XVD7"/>
<evidence type="ECO:0000256" key="5">
    <source>
        <dbReference type="ARBA" id="ARBA00013376"/>
    </source>
</evidence>
<evidence type="ECO:0000256" key="2">
    <source>
        <dbReference type="ARBA" id="ARBA00005062"/>
    </source>
</evidence>